<dbReference type="GO" id="GO:0005886">
    <property type="term" value="C:plasma membrane"/>
    <property type="evidence" value="ECO:0007669"/>
    <property type="project" value="TreeGrafter"/>
</dbReference>
<dbReference type="PANTHER" id="PTHR22754">
    <property type="entry name" value="DISCO-INTERACTING PROTEIN 2 DIP2 -RELATED"/>
    <property type="match status" value="1"/>
</dbReference>
<feature type="compositionally biased region" description="Low complexity" evidence="2">
    <location>
        <begin position="1"/>
        <end position="11"/>
    </location>
</feature>
<organism evidence="4 5">
    <name type="scientific">Derxia gummosa DSM 723</name>
    <dbReference type="NCBI Taxonomy" id="1121388"/>
    <lineage>
        <taxon>Bacteria</taxon>
        <taxon>Pseudomonadati</taxon>
        <taxon>Pseudomonadota</taxon>
        <taxon>Betaproteobacteria</taxon>
        <taxon>Burkholderiales</taxon>
        <taxon>Alcaligenaceae</taxon>
        <taxon>Derxia</taxon>
    </lineage>
</organism>
<dbReference type="Proteomes" id="UP000675920">
    <property type="component" value="Unplaced"/>
</dbReference>
<dbReference type="Gene3D" id="3.30.300.30">
    <property type="match status" value="1"/>
</dbReference>
<feature type="domain" description="AMP-dependent synthetase/ligase" evidence="3">
    <location>
        <begin position="61"/>
        <end position="446"/>
    </location>
</feature>
<dbReference type="GO" id="GO:0070566">
    <property type="term" value="F:adenylyltransferase activity"/>
    <property type="evidence" value="ECO:0007669"/>
    <property type="project" value="TreeGrafter"/>
</dbReference>
<dbReference type="InterPro" id="IPR000873">
    <property type="entry name" value="AMP-dep_synth/lig_dom"/>
</dbReference>
<dbReference type="Gene3D" id="3.40.50.12780">
    <property type="entry name" value="N-terminal domain of ligase-like"/>
    <property type="match status" value="1"/>
</dbReference>
<protein>
    <submittedName>
        <fullName evidence="5">AMP-binding protein</fullName>
    </submittedName>
</protein>
<dbReference type="OrthoDB" id="8826085at2"/>
<dbReference type="InterPro" id="IPR042099">
    <property type="entry name" value="ANL_N_sf"/>
</dbReference>
<reference evidence="5" key="1">
    <citation type="journal article" date="1996" name="Structure">
        <title>Crystal structure of firefly luciferase throws light on a superfamily of adenylate-forming enzymes.</title>
        <authorList>
            <person name="Conti E."/>
            <person name="Franks N.P."/>
            <person name="Brick P."/>
        </authorList>
    </citation>
    <scope>NUCLEOTIDE SEQUENCE</scope>
</reference>
<proteinExistence type="inferred from homology"/>
<dbReference type="AlphaFoldDB" id="A0A8B6X5A1"/>
<dbReference type="InterPro" id="IPR020845">
    <property type="entry name" value="AMP-binding_CS"/>
</dbReference>
<evidence type="ECO:0000256" key="1">
    <source>
        <dbReference type="ARBA" id="ARBA00006432"/>
    </source>
</evidence>
<reference evidence="5" key="2">
    <citation type="submission" date="2025-08" db="UniProtKB">
        <authorList>
            <consortium name="RefSeq"/>
        </authorList>
    </citation>
    <scope>IDENTIFICATION</scope>
</reference>
<evidence type="ECO:0000256" key="2">
    <source>
        <dbReference type="SAM" id="MobiDB-lite"/>
    </source>
</evidence>
<comment type="similarity">
    <text evidence="1">Belongs to the ATP-dependent AMP-binding enzyme family.</text>
</comment>
<keyword evidence="4" id="KW-1185">Reference proteome</keyword>
<dbReference type="PANTHER" id="PTHR22754:SF32">
    <property type="entry name" value="DISCO-INTERACTING PROTEIN 2"/>
    <property type="match status" value="1"/>
</dbReference>
<dbReference type="GO" id="GO:0006633">
    <property type="term" value="P:fatty acid biosynthetic process"/>
    <property type="evidence" value="ECO:0007669"/>
    <property type="project" value="TreeGrafter"/>
</dbReference>
<evidence type="ECO:0000313" key="5">
    <source>
        <dbReference type="RefSeq" id="WP_028312185.1"/>
    </source>
</evidence>
<sequence length="628" mass="66707">MSSRVEAGAARGADDARAAAPVAPRAASRVTPDGFWRRLRESDGRGIHVMTEGAPEPVFLPYTRLAADAPRMAALLREVGIGRGDAVLLCAETTPHFPLVWLGLMWLGATPVPLPPRNALANAGRFEERIGPILPWFGVYLHGAGDATVLRALAAELAPALRLVEIGELVARLGKGAPPAAADLPDAAACIVANTLTEPANAACYHELDIDIGDFAAQSEQPADLADDDIAFIQFTSGSTSAPKGIRVTQANLRANLDAIGARLDLGPERDCMVSWLPLYHDMGLIGKFLMSLHTAMPLVLMPPAMFVRRPLHLLALIERHRGTICSMPNFGYDLLLRRAASGKAVPHLGSMRWFGVGAEPVRLATVAGFEGVFGAHGLREGVVSPCYGLAEATLAVSIEAPFDGYRSLRRGDRCHVTCGPLVDGFEVRLREGDGALLIRGPSVARTALVAGEVKPIVDAEGFYDTRDMAEIVDGRLVILGRTDEMFVINGENWFPYDIEAVVRDACADVQRVACIQLPHAAGEEGHGVTLFYERRGAGGGAGGDAGASAAAAGIGAATGTSAADAARELRIRQLLLERFALPVREVVALDGKTIPVTPSGKIQRVRLRALHEQLRTAAARPREESPA</sequence>
<evidence type="ECO:0000259" key="3">
    <source>
        <dbReference type="Pfam" id="PF00501"/>
    </source>
</evidence>
<name>A0A8B6X5A1_9BURK</name>
<dbReference type="Pfam" id="PF00501">
    <property type="entry name" value="AMP-binding"/>
    <property type="match status" value="1"/>
</dbReference>
<dbReference type="SUPFAM" id="SSF56801">
    <property type="entry name" value="Acetyl-CoA synthetase-like"/>
    <property type="match status" value="1"/>
</dbReference>
<dbReference type="InterPro" id="IPR045851">
    <property type="entry name" value="AMP-bd_C_sf"/>
</dbReference>
<dbReference type="PROSITE" id="PS00455">
    <property type="entry name" value="AMP_BINDING"/>
    <property type="match status" value="1"/>
</dbReference>
<feature type="region of interest" description="Disordered" evidence="2">
    <location>
        <begin position="1"/>
        <end position="25"/>
    </location>
</feature>
<dbReference type="RefSeq" id="WP_028312185.1">
    <property type="nucleotide sequence ID" value="NZ_AXWS01000015.1"/>
</dbReference>
<evidence type="ECO:0000313" key="4">
    <source>
        <dbReference type="Proteomes" id="UP000675920"/>
    </source>
</evidence>
<accession>A0A8B6X5A1</accession>